<keyword evidence="5" id="KW-0479">Metal-binding</keyword>
<comment type="cofactor">
    <cofactor evidence="1">
        <name>Mg(2+)</name>
        <dbReference type="ChEBI" id="CHEBI:18420"/>
    </cofactor>
</comment>
<evidence type="ECO:0000256" key="4">
    <source>
        <dbReference type="ARBA" id="ARBA00012381"/>
    </source>
</evidence>
<dbReference type="InterPro" id="IPR050241">
    <property type="entry name" value="NAD-cap_RNA_hydrolase_NudC"/>
</dbReference>
<proteinExistence type="inferred from homology"/>
<name>A0ABU4HHU7_9ACTN</name>
<dbReference type="NCBIfam" id="NF001299">
    <property type="entry name" value="PRK00241.1"/>
    <property type="match status" value="1"/>
</dbReference>
<evidence type="ECO:0000256" key="9">
    <source>
        <dbReference type="ARBA" id="ARBA00023679"/>
    </source>
</evidence>
<protein>
    <recommendedName>
        <fullName evidence="4">NAD(+) diphosphatase</fullName>
        <ecNumber evidence="4">3.6.1.22</ecNumber>
    </recommendedName>
</protein>
<dbReference type="InterPro" id="IPR020084">
    <property type="entry name" value="NUDIX_hydrolase_CS"/>
</dbReference>
<dbReference type="Gene3D" id="3.90.79.10">
    <property type="entry name" value="Nucleoside Triphosphate Pyrophosphohydrolase"/>
    <property type="match status" value="1"/>
</dbReference>
<organism evidence="11 12">
    <name type="scientific">Conexibacter stalactiti</name>
    <dbReference type="NCBI Taxonomy" id="1940611"/>
    <lineage>
        <taxon>Bacteria</taxon>
        <taxon>Bacillati</taxon>
        <taxon>Actinomycetota</taxon>
        <taxon>Thermoleophilia</taxon>
        <taxon>Solirubrobacterales</taxon>
        <taxon>Conexibacteraceae</taxon>
        <taxon>Conexibacter</taxon>
    </lineage>
</organism>
<comment type="catalytic activity">
    <reaction evidence="9">
        <text>a 5'-end NAD(+)-phospho-ribonucleoside in mRNA + H2O = a 5'-end phospho-adenosine-phospho-ribonucleoside in mRNA + beta-nicotinamide D-ribonucleotide + 2 H(+)</text>
        <dbReference type="Rhea" id="RHEA:60876"/>
        <dbReference type="Rhea" id="RHEA-COMP:15698"/>
        <dbReference type="Rhea" id="RHEA-COMP:15719"/>
        <dbReference type="ChEBI" id="CHEBI:14649"/>
        <dbReference type="ChEBI" id="CHEBI:15377"/>
        <dbReference type="ChEBI" id="CHEBI:15378"/>
        <dbReference type="ChEBI" id="CHEBI:144029"/>
        <dbReference type="ChEBI" id="CHEBI:144051"/>
    </reaction>
    <physiologicalReaction direction="left-to-right" evidence="9">
        <dbReference type="Rhea" id="RHEA:60877"/>
    </physiologicalReaction>
</comment>
<dbReference type="InterPro" id="IPR015375">
    <property type="entry name" value="NADH_PPase-like_N"/>
</dbReference>
<reference evidence="11 12" key="2">
    <citation type="submission" date="2023-10" db="EMBL/GenBank/DDBJ databases">
        <authorList>
            <person name="Han X.F."/>
        </authorList>
    </citation>
    <scope>NUCLEOTIDE SEQUENCE [LARGE SCALE GENOMIC DNA]</scope>
    <source>
        <strain evidence="11 12">KCTC 39840</strain>
    </source>
</reference>
<evidence type="ECO:0000256" key="2">
    <source>
        <dbReference type="ARBA" id="ARBA00001947"/>
    </source>
</evidence>
<dbReference type="PROSITE" id="PS51462">
    <property type="entry name" value="NUDIX"/>
    <property type="match status" value="1"/>
</dbReference>
<evidence type="ECO:0000256" key="6">
    <source>
        <dbReference type="ARBA" id="ARBA00022801"/>
    </source>
</evidence>
<evidence type="ECO:0000313" key="11">
    <source>
        <dbReference type="EMBL" id="MDW5592885.1"/>
    </source>
</evidence>
<dbReference type="Pfam" id="PF09297">
    <property type="entry name" value="Zn_ribbon_NUD"/>
    <property type="match status" value="1"/>
</dbReference>
<evidence type="ECO:0000256" key="8">
    <source>
        <dbReference type="ARBA" id="ARBA00023027"/>
    </source>
</evidence>
<evidence type="ECO:0000313" key="12">
    <source>
        <dbReference type="Proteomes" id="UP001284601"/>
    </source>
</evidence>
<evidence type="ECO:0000259" key="10">
    <source>
        <dbReference type="PROSITE" id="PS51462"/>
    </source>
</evidence>
<accession>A0ABU4HHU7</accession>
<dbReference type="Gene3D" id="3.90.79.20">
    <property type="match status" value="1"/>
</dbReference>
<comment type="similarity">
    <text evidence="3">Belongs to the Nudix hydrolase family. NudC subfamily.</text>
</comment>
<keyword evidence="6 11" id="KW-0378">Hydrolase</keyword>
<dbReference type="EC" id="3.6.1.22" evidence="4"/>
<dbReference type="PANTHER" id="PTHR42904:SF6">
    <property type="entry name" value="NAD-CAPPED RNA HYDROLASE NUDT12"/>
    <property type="match status" value="1"/>
</dbReference>
<dbReference type="GO" id="GO:0016787">
    <property type="term" value="F:hydrolase activity"/>
    <property type="evidence" value="ECO:0007669"/>
    <property type="project" value="UniProtKB-KW"/>
</dbReference>
<dbReference type="Pfam" id="PF09296">
    <property type="entry name" value="NUDIX-like"/>
    <property type="match status" value="1"/>
</dbReference>
<gene>
    <name evidence="11" type="primary">nudC</name>
    <name evidence="11" type="ORF">R7226_00950</name>
</gene>
<comment type="caution">
    <text evidence="11">The sequence shown here is derived from an EMBL/GenBank/DDBJ whole genome shotgun (WGS) entry which is preliminary data.</text>
</comment>
<dbReference type="PANTHER" id="PTHR42904">
    <property type="entry name" value="NUDIX HYDROLASE, NUDC SUBFAMILY"/>
    <property type="match status" value="1"/>
</dbReference>
<evidence type="ECO:0000256" key="7">
    <source>
        <dbReference type="ARBA" id="ARBA00022842"/>
    </source>
</evidence>
<dbReference type="InterPro" id="IPR049734">
    <property type="entry name" value="NudC-like_C"/>
</dbReference>
<dbReference type="CDD" id="cd03429">
    <property type="entry name" value="NUDIX_NADH_pyrophosphatase_Nudt13"/>
    <property type="match status" value="1"/>
</dbReference>
<keyword evidence="7" id="KW-0460">Magnesium</keyword>
<sequence>MVPPNTFTGAQLDRAGPRRRDAAWVQERLHDPASRTLAVTRDGILVSGEEEPQLVRLPLELIPGGAGTTVLLGVEPDGSALFAVDVEHVHAHRPLTPGARVLGLREAGALLPQEVGGLAAYASALLGWHRTHAHCARCGAVTDVEDGGHVRRCPVCHGEHHPRTDPVVIMLVLDGDRVLLGRQPSWPRGRYSALAGFVEAAESLEEAVAREVLEEAGVTVRAPRYVSSQPWPFPSSLMLGFTAEYAGGEAAVLDGELEDVRWFTRAEVAAAAAAEASGTWEATDAGATLLLPPPLAIARRLLDGWLAGD</sequence>
<feature type="domain" description="Nudix hydrolase" evidence="10">
    <location>
        <begin position="162"/>
        <end position="288"/>
    </location>
</feature>
<dbReference type="Proteomes" id="UP001284601">
    <property type="component" value="Unassembled WGS sequence"/>
</dbReference>
<dbReference type="PROSITE" id="PS00893">
    <property type="entry name" value="NUDIX_BOX"/>
    <property type="match status" value="1"/>
</dbReference>
<reference evidence="12" key="1">
    <citation type="submission" date="2023-07" db="EMBL/GenBank/DDBJ databases">
        <title>Conexibacter stalactiti sp. nov., isolated from stalactites in a lava cave and emended description of the genus Conexibacter.</title>
        <authorList>
            <person name="Lee S.D."/>
        </authorList>
    </citation>
    <scope>NUCLEOTIDE SEQUENCE [LARGE SCALE GENOMIC DNA]</scope>
    <source>
        <strain evidence="12">KCTC 39840</strain>
    </source>
</reference>
<comment type="cofactor">
    <cofactor evidence="2">
        <name>Zn(2+)</name>
        <dbReference type="ChEBI" id="CHEBI:29105"/>
    </cofactor>
</comment>
<keyword evidence="12" id="KW-1185">Reference proteome</keyword>
<dbReference type="InterPro" id="IPR015376">
    <property type="entry name" value="Znr_NADH_PPase"/>
</dbReference>
<dbReference type="EMBL" id="JAWSTH010000001">
    <property type="protein sequence ID" value="MDW5592885.1"/>
    <property type="molecule type" value="Genomic_DNA"/>
</dbReference>
<dbReference type="Pfam" id="PF00293">
    <property type="entry name" value="NUDIX"/>
    <property type="match status" value="1"/>
</dbReference>
<dbReference type="RefSeq" id="WP_318595142.1">
    <property type="nucleotide sequence ID" value="NZ_JAWSTH010000001.1"/>
</dbReference>
<evidence type="ECO:0000256" key="1">
    <source>
        <dbReference type="ARBA" id="ARBA00001946"/>
    </source>
</evidence>
<dbReference type="InterPro" id="IPR015797">
    <property type="entry name" value="NUDIX_hydrolase-like_dom_sf"/>
</dbReference>
<evidence type="ECO:0000256" key="3">
    <source>
        <dbReference type="ARBA" id="ARBA00009595"/>
    </source>
</evidence>
<keyword evidence="8" id="KW-0520">NAD</keyword>
<dbReference type="SUPFAM" id="SSF55811">
    <property type="entry name" value="Nudix"/>
    <property type="match status" value="1"/>
</dbReference>
<evidence type="ECO:0000256" key="5">
    <source>
        <dbReference type="ARBA" id="ARBA00022723"/>
    </source>
</evidence>
<dbReference type="InterPro" id="IPR000086">
    <property type="entry name" value="NUDIX_hydrolase_dom"/>
</dbReference>